<gene>
    <name evidence="1" type="ORF">METZ01_LOCUS338239</name>
</gene>
<dbReference type="InterPro" id="IPR029044">
    <property type="entry name" value="Nucleotide-diphossugar_trans"/>
</dbReference>
<organism evidence="1">
    <name type="scientific">marine metagenome</name>
    <dbReference type="NCBI Taxonomy" id="408172"/>
    <lineage>
        <taxon>unclassified sequences</taxon>
        <taxon>metagenomes</taxon>
        <taxon>ecological metagenomes</taxon>
    </lineage>
</organism>
<evidence type="ECO:0008006" key="2">
    <source>
        <dbReference type="Google" id="ProtNLM"/>
    </source>
</evidence>
<dbReference type="InterPro" id="IPR003329">
    <property type="entry name" value="Cytidylyl_trans"/>
</dbReference>
<protein>
    <recommendedName>
        <fullName evidence="2">3-deoxy-manno-octulosonate cytidylyltransferase</fullName>
    </recommendedName>
</protein>
<name>A0A382QKH2_9ZZZZ</name>
<reference evidence="1" key="1">
    <citation type="submission" date="2018-05" db="EMBL/GenBank/DDBJ databases">
        <authorList>
            <person name="Lanie J.A."/>
            <person name="Ng W.-L."/>
            <person name="Kazmierczak K.M."/>
            <person name="Andrzejewski T.M."/>
            <person name="Davidsen T.M."/>
            <person name="Wayne K.J."/>
            <person name="Tettelin H."/>
            <person name="Glass J.I."/>
            <person name="Rusch D."/>
            <person name="Podicherti R."/>
            <person name="Tsui H.-C.T."/>
            <person name="Winkler M.E."/>
        </authorList>
    </citation>
    <scope>NUCLEOTIDE SEQUENCE</scope>
</reference>
<dbReference type="SUPFAM" id="SSF53448">
    <property type="entry name" value="Nucleotide-diphospho-sugar transferases"/>
    <property type="match status" value="1"/>
</dbReference>
<dbReference type="Gene3D" id="3.90.550.10">
    <property type="entry name" value="Spore Coat Polysaccharide Biosynthesis Protein SpsA, Chain A"/>
    <property type="match status" value="1"/>
</dbReference>
<evidence type="ECO:0000313" key="1">
    <source>
        <dbReference type="EMBL" id="SVC85385.1"/>
    </source>
</evidence>
<sequence>MNIAGIIPARYGSSRFPGKPLELLAGKPIIEHV</sequence>
<dbReference type="AlphaFoldDB" id="A0A382QKH2"/>
<proteinExistence type="predicted"/>
<dbReference type="Pfam" id="PF02348">
    <property type="entry name" value="CTP_transf_3"/>
    <property type="match status" value="1"/>
</dbReference>
<accession>A0A382QKH2</accession>
<feature type="non-terminal residue" evidence="1">
    <location>
        <position position="33"/>
    </location>
</feature>
<dbReference type="EMBL" id="UINC01114811">
    <property type="protein sequence ID" value="SVC85385.1"/>
    <property type="molecule type" value="Genomic_DNA"/>
</dbReference>